<dbReference type="NCBIfam" id="NF041679">
    <property type="entry name" value="IMP_arch_presen"/>
    <property type="match status" value="1"/>
</dbReference>
<keyword evidence="6" id="KW-0378">Hydrolase</keyword>
<protein>
    <submittedName>
        <fullName evidence="6">Presenilin family intramembrane aspartyl protease</fullName>
        <ecNumber evidence="6">3.4.23.-</ecNumber>
    </submittedName>
</protein>
<dbReference type="SMART" id="SM00730">
    <property type="entry name" value="PSN"/>
    <property type="match status" value="1"/>
</dbReference>
<dbReference type="InterPro" id="IPR006639">
    <property type="entry name" value="Preselin/SPP"/>
</dbReference>
<dbReference type="EC" id="3.4.23.-" evidence="6"/>
<feature type="transmembrane region" description="Helical" evidence="5">
    <location>
        <begin position="51"/>
        <end position="68"/>
    </location>
</feature>
<organism evidence="6 7">
    <name type="scientific">Methanocorpusculum petauri</name>
    <dbReference type="NCBI Taxonomy" id="3002863"/>
    <lineage>
        <taxon>Archaea</taxon>
        <taxon>Methanobacteriati</taxon>
        <taxon>Methanobacteriota</taxon>
        <taxon>Stenosarchaea group</taxon>
        <taxon>Methanomicrobia</taxon>
        <taxon>Methanomicrobiales</taxon>
        <taxon>Methanocorpusculaceae</taxon>
        <taxon>Methanocorpusculum</taxon>
    </lineage>
</organism>
<feature type="transmembrane region" description="Helical" evidence="5">
    <location>
        <begin position="75"/>
        <end position="96"/>
    </location>
</feature>
<evidence type="ECO:0000256" key="1">
    <source>
        <dbReference type="ARBA" id="ARBA00004127"/>
    </source>
</evidence>
<evidence type="ECO:0000256" key="3">
    <source>
        <dbReference type="ARBA" id="ARBA00022989"/>
    </source>
</evidence>
<accession>A0ABT4IF25</accession>
<gene>
    <name evidence="6" type="ORF">O0S10_03715</name>
</gene>
<keyword evidence="7" id="KW-1185">Reference proteome</keyword>
<dbReference type="EMBL" id="JAPTGB010000006">
    <property type="protein sequence ID" value="MCZ0860338.1"/>
    <property type="molecule type" value="Genomic_DNA"/>
</dbReference>
<evidence type="ECO:0000313" key="7">
    <source>
        <dbReference type="Proteomes" id="UP001141422"/>
    </source>
</evidence>
<evidence type="ECO:0000256" key="4">
    <source>
        <dbReference type="ARBA" id="ARBA00023136"/>
    </source>
</evidence>
<dbReference type="GO" id="GO:0008233">
    <property type="term" value="F:peptidase activity"/>
    <property type="evidence" value="ECO:0007669"/>
    <property type="project" value="UniProtKB-KW"/>
</dbReference>
<keyword evidence="3 5" id="KW-1133">Transmembrane helix</keyword>
<feature type="transmembrane region" description="Helical" evidence="5">
    <location>
        <begin position="281"/>
        <end position="304"/>
    </location>
</feature>
<dbReference type="Pfam" id="PF06550">
    <property type="entry name" value="SPP"/>
    <property type="match status" value="1"/>
</dbReference>
<evidence type="ECO:0000256" key="5">
    <source>
        <dbReference type="SAM" id="Phobius"/>
    </source>
</evidence>
<keyword evidence="2 5" id="KW-0812">Transmembrane</keyword>
<keyword evidence="6" id="KW-0645">Protease</keyword>
<proteinExistence type="predicted"/>
<evidence type="ECO:0000313" key="6">
    <source>
        <dbReference type="EMBL" id="MCZ0860338.1"/>
    </source>
</evidence>
<comment type="subcellular location">
    <subcellularLocation>
        <location evidence="1">Endomembrane system</location>
        <topology evidence="1">Multi-pass membrane protein</topology>
    </subcellularLocation>
</comment>
<dbReference type="GO" id="GO:0006508">
    <property type="term" value="P:proteolysis"/>
    <property type="evidence" value="ECO:0007669"/>
    <property type="project" value="UniProtKB-KW"/>
</dbReference>
<sequence>MSEFSIRSLVPYSGMLLLMLATGILSLLLIYPVTQAGLGAFEDPDSIANPFVFLFIMLVFTALLLLLIKWKAQTVISVIIGICLALVIYYVISSLIFSYVPILPASVIGIAAAVIVILLLWYRPEWYVINVSGILISAGCATIFGISLSIVPVLILLILLIVYDAVSVHRTKHMLTLADGVLRQKMPIMLIVPKTLNYSYRNSGFSLQDKKEERGAYMIGMGDMIMPAILVVSAQVYAGGEGIFSVAGVALPALGAMIGGIIGLCSLMIPLNSGKPQPGLPYINAGAIIGFLICCAVTGSWTWVGF</sequence>
<feature type="transmembrane region" description="Helical" evidence="5">
    <location>
        <begin position="216"/>
        <end position="237"/>
    </location>
</feature>
<dbReference type="InterPro" id="IPR010545">
    <property type="entry name" value="SPP"/>
</dbReference>
<feature type="transmembrane region" description="Helical" evidence="5">
    <location>
        <begin position="102"/>
        <end position="122"/>
    </location>
</feature>
<feature type="transmembrane region" description="Helical" evidence="5">
    <location>
        <begin position="12"/>
        <end position="31"/>
    </location>
</feature>
<reference evidence="6" key="1">
    <citation type="submission" date="2022-12" db="EMBL/GenBank/DDBJ databases">
        <title>Isolation and characterisation of novel Methanocorpusculum spp. from native Australian herbivores indicates the genus is ancestrally host-associated.</title>
        <authorList>
            <person name="Volmer J.G."/>
            <person name="Soo R.M."/>
            <person name="Evans P.N."/>
            <person name="Hoedt E.C."/>
            <person name="Astorga Alsina A.L."/>
            <person name="Woodcroft B.J."/>
            <person name="Tyson G.W."/>
            <person name="Hugenholtz P."/>
            <person name="Morrison M."/>
        </authorList>
    </citation>
    <scope>NUCLEOTIDE SEQUENCE</scope>
    <source>
        <strain evidence="6">MG</strain>
    </source>
</reference>
<feature type="transmembrane region" description="Helical" evidence="5">
    <location>
        <begin position="243"/>
        <end position="269"/>
    </location>
</feature>
<name>A0ABT4IF25_9EURY</name>
<keyword evidence="4 5" id="KW-0472">Membrane</keyword>
<evidence type="ECO:0000256" key="2">
    <source>
        <dbReference type="ARBA" id="ARBA00022692"/>
    </source>
</evidence>
<feature type="transmembrane region" description="Helical" evidence="5">
    <location>
        <begin position="134"/>
        <end position="163"/>
    </location>
</feature>
<dbReference type="RefSeq" id="WP_268924553.1">
    <property type="nucleotide sequence ID" value="NZ_JAPTGB010000006.1"/>
</dbReference>
<dbReference type="Proteomes" id="UP001141422">
    <property type="component" value="Unassembled WGS sequence"/>
</dbReference>
<comment type="caution">
    <text evidence="6">The sequence shown here is derived from an EMBL/GenBank/DDBJ whole genome shotgun (WGS) entry which is preliminary data.</text>
</comment>